<proteinExistence type="predicted"/>
<sequence length="191" mass="22075">MSQQKIIPLIRANSKSKLACITGRKGSKAVKGLMLSDPRIQKLRELREKYRLSSQDLTDLLADQKFIISKNALQQYLQGNVKGTSKKYSDSGRNISVDHITDLYAHVLKIESRLNIELKRYISRDMRFILADWYRRLSISSPSRERKLGAIIDVDYSTIWKWQRDNRYPKSIATVMSIERKVSSHTAQACI</sequence>
<accession>A0AAE2YK47</accession>
<dbReference type="Proteomes" id="UP000762271">
    <property type="component" value="Unassembled WGS sequence"/>
</dbReference>
<reference evidence="1" key="1">
    <citation type="journal article" date="2021" name="Genome Biol. Evol.">
        <title>Continental-Scale Gene Flow Prevents Allopatric Divergence of Pelagic Freshwater Bacteria.</title>
        <authorList>
            <person name="Hoetzinger M."/>
            <person name="Pitt A."/>
            <person name="Huemer A."/>
            <person name="Hahn M.W."/>
        </authorList>
    </citation>
    <scope>NUCLEOTIDE SEQUENCE</scope>
    <source>
        <strain evidence="1">AP-YLGG-20-G6</strain>
    </source>
</reference>
<dbReference type="AlphaFoldDB" id="A0AAE2YK47"/>
<organism evidence="1 2">
    <name type="scientific">Polynucleobacter paneuropaeus</name>
    <dbReference type="NCBI Taxonomy" id="2527775"/>
    <lineage>
        <taxon>Bacteria</taxon>
        <taxon>Pseudomonadati</taxon>
        <taxon>Pseudomonadota</taxon>
        <taxon>Betaproteobacteria</taxon>
        <taxon>Burkholderiales</taxon>
        <taxon>Burkholderiaceae</taxon>
        <taxon>Polynucleobacter</taxon>
    </lineage>
</organism>
<protein>
    <submittedName>
        <fullName evidence="1">Uncharacterized protein</fullName>
    </submittedName>
</protein>
<evidence type="ECO:0000313" key="1">
    <source>
        <dbReference type="EMBL" id="MBT8591011.1"/>
    </source>
</evidence>
<dbReference type="EMBL" id="JAANGI010000001">
    <property type="protein sequence ID" value="MBT8591011.1"/>
    <property type="molecule type" value="Genomic_DNA"/>
</dbReference>
<comment type="caution">
    <text evidence="1">The sequence shown here is derived from an EMBL/GenBank/DDBJ whole genome shotgun (WGS) entry which is preliminary data.</text>
</comment>
<evidence type="ECO:0000313" key="2">
    <source>
        <dbReference type="Proteomes" id="UP000762271"/>
    </source>
</evidence>
<gene>
    <name evidence="1" type="ORF">G6693_03620</name>
</gene>
<name>A0AAE2YK47_9BURK</name>